<dbReference type="Proteomes" id="UP000271087">
    <property type="component" value="Unassembled WGS sequence"/>
</dbReference>
<keyword evidence="2" id="KW-1185">Reference proteome</keyword>
<name>A0A3P6T2B1_ONCOC</name>
<proteinExistence type="predicted"/>
<accession>A0A3P6T2B1</accession>
<protein>
    <submittedName>
        <fullName evidence="1">Uncharacterized protein</fullName>
    </submittedName>
</protein>
<evidence type="ECO:0000313" key="1">
    <source>
        <dbReference type="EMBL" id="VDK82032.1"/>
    </source>
</evidence>
<reference evidence="1 2" key="1">
    <citation type="submission" date="2018-08" db="EMBL/GenBank/DDBJ databases">
        <authorList>
            <person name="Laetsch R D."/>
            <person name="Stevens L."/>
            <person name="Kumar S."/>
            <person name="Blaxter L. M."/>
        </authorList>
    </citation>
    <scope>NUCLEOTIDE SEQUENCE [LARGE SCALE GENOMIC DNA]</scope>
</reference>
<sequence length="89" mass="10162">PTIPLIIRFAEYNSFITYSIYPEGIFRRSQLLGSSISLSPHIKVIRSICTSESLRTSTRVFSGFILLRYNSPYFGFQYIRPISAPLHGT</sequence>
<dbReference type="EMBL" id="UYRW01001943">
    <property type="protein sequence ID" value="VDK82032.1"/>
    <property type="molecule type" value="Genomic_DNA"/>
</dbReference>
<evidence type="ECO:0000313" key="2">
    <source>
        <dbReference type="Proteomes" id="UP000271087"/>
    </source>
</evidence>
<dbReference type="OrthoDB" id="5920617at2759"/>
<feature type="non-terminal residue" evidence="1">
    <location>
        <position position="1"/>
    </location>
</feature>
<organism evidence="1 2">
    <name type="scientific">Onchocerca ochengi</name>
    <name type="common">Filarial nematode worm</name>
    <dbReference type="NCBI Taxonomy" id="42157"/>
    <lineage>
        <taxon>Eukaryota</taxon>
        <taxon>Metazoa</taxon>
        <taxon>Ecdysozoa</taxon>
        <taxon>Nematoda</taxon>
        <taxon>Chromadorea</taxon>
        <taxon>Rhabditida</taxon>
        <taxon>Spirurina</taxon>
        <taxon>Spiruromorpha</taxon>
        <taxon>Filarioidea</taxon>
        <taxon>Onchocercidae</taxon>
        <taxon>Onchocerca</taxon>
    </lineage>
</organism>
<gene>
    <name evidence="1" type="ORF">NOO_LOCUS6342</name>
</gene>
<dbReference type="AlphaFoldDB" id="A0A3P6T2B1"/>